<proteinExistence type="predicted"/>
<keyword evidence="1" id="KW-1133">Transmembrane helix</keyword>
<keyword evidence="1" id="KW-0812">Transmembrane</keyword>
<comment type="caution">
    <text evidence="2">The sequence shown here is derived from an EMBL/GenBank/DDBJ whole genome shotgun (WGS) entry which is preliminary data.</text>
</comment>
<dbReference type="SUPFAM" id="SSF103473">
    <property type="entry name" value="MFS general substrate transporter"/>
    <property type="match status" value="1"/>
</dbReference>
<dbReference type="Gene3D" id="1.20.1720.10">
    <property type="entry name" value="Multidrug resistance protein D"/>
    <property type="match status" value="1"/>
</dbReference>
<keyword evidence="3" id="KW-1185">Reference proteome</keyword>
<accession>A0A1B9XX70</accession>
<evidence type="ECO:0008006" key="4">
    <source>
        <dbReference type="Google" id="ProtNLM"/>
    </source>
</evidence>
<evidence type="ECO:0000256" key="1">
    <source>
        <dbReference type="SAM" id="Phobius"/>
    </source>
</evidence>
<feature type="transmembrane region" description="Helical" evidence="1">
    <location>
        <begin position="51"/>
        <end position="71"/>
    </location>
</feature>
<dbReference type="InterPro" id="IPR036259">
    <property type="entry name" value="MFS_trans_sf"/>
</dbReference>
<evidence type="ECO:0000313" key="3">
    <source>
        <dbReference type="Proteomes" id="UP000093186"/>
    </source>
</evidence>
<organism evidence="2 3">
    <name type="scientific">Tenacibaculum soleae</name>
    <dbReference type="NCBI Taxonomy" id="447689"/>
    <lineage>
        <taxon>Bacteria</taxon>
        <taxon>Pseudomonadati</taxon>
        <taxon>Bacteroidota</taxon>
        <taxon>Flavobacteriia</taxon>
        <taxon>Flavobacteriales</taxon>
        <taxon>Flavobacteriaceae</taxon>
        <taxon>Tenacibaculum</taxon>
    </lineage>
</organism>
<keyword evidence="1" id="KW-0472">Membrane</keyword>
<sequence>MQKKEKQSKLEFIALMASLMSLVALSIDALLPAIKQIGNSINIQQDSTDSQLLITMIFLGLGFGQLISGPISDRSINFRSNF</sequence>
<dbReference type="STRING" id="447689.BA195_14070"/>
<feature type="transmembrane region" description="Helical" evidence="1">
    <location>
        <begin position="12"/>
        <end position="31"/>
    </location>
</feature>
<dbReference type="Proteomes" id="UP000093186">
    <property type="component" value="Unassembled WGS sequence"/>
</dbReference>
<evidence type="ECO:0000313" key="2">
    <source>
        <dbReference type="EMBL" id="OCK42119.1"/>
    </source>
</evidence>
<protein>
    <recommendedName>
        <fullName evidence="4">Major facilitator superfamily (MFS) profile domain-containing protein</fullName>
    </recommendedName>
</protein>
<reference evidence="2 3" key="1">
    <citation type="submission" date="2016-06" db="EMBL/GenBank/DDBJ databases">
        <title>Draft Genome Sequence of Tenacibaculum soleae UCD-KL19.</title>
        <authorList>
            <person name="Eisen J.A."/>
            <person name="Coil D.A."/>
            <person name="Lujan K.M."/>
        </authorList>
    </citation>
    <scope>NUCLEOTIDE SEQUENCE [LARGE SCALE GENOMIC DNA]</scope>
    <source>
        <strain evidence="2 3">UCD-KL19</strain>
    </source>
</reference>
<gene>
    <name evidence="2" type="ORF">BA195_14070</name>
</gene>
<name>A0A1B9XX70_9FLAO</name>
<dbReference type="EMBL" id="MAKX01000032">
    <property type="protein sequence ID" value="OCK42119.1"/>
    <property type="molecule type" value="Genomic_DNA"/>
</dbReference>
<dbReference type="AlphaFoldDB" id="A0A1B9XX70"/>